<proteinExistence type="predicted"/>
<gene>
    <name evidence="2" type="ORF">PUN28_014286</name>
</gene>
<protein>
    <recommendedName>
        <fullName evidence="4">Transmembrane protein</fullName>
    </recommendedName>
</protein>
<evidence type="ECO:0000313" key="2">
    <source>
        <dbReference type="EMBL" id="KAL0109081.1"/>
    </source>
</evidence>
<dbReference type="AlphaFoldDB" id="A0AAW2F3K7"/>
<dbReference type="EMBL" id="JADYXP020000015">
    <property type="protein sequence ID" value="KAL0109081.1"/>
    <property type="molecule type" value="Genomic_DNA"/>
</dbReference>
<reference evidence="2 3" key="1">
    <citation type="submission" date="2023-03" db="EMBL/GenBank/DDBJ databases">
        <title>High recombination rates correlate with genetic variation in Cardiocondyla obscurior ants.</title>
        <authorList>
            <person name="Errbii M."/>
        </authorList>
    </citation>
    <scope>NUCLEOTIDE SEQUENCE [LARGE SCALE GENOMIC DNA]</scope>
    <source>
        <strain evidence="2">Alpha-2009</strain>
        <tissue evidence="2">Whole body</tissue>
    </source>
</reference>
<keyword evidence="3" id="KW-1185">Reference proteome</keyword>
<feature type="transmembrane region" description="Helical" evidence="1">
    <location>
        <begin position="104"/>
        <end position="120"/>
    </location>
</feature>
<keyword evidence="1" id="KW-0812">Transmembrane</keyword>
<name>A0AAW2F3K7_9HYME</name>
<keyword evidence="1" id="KW-1133">Transmembrane helix</keyword>
<comment type="caution">
    <text evidence="2">The sequence shown here is derived from an EMBL/GenBank/DDBJ whole genome shotgun (WGS) entry which is preliminary data.</text>
</comment>
<evidence type="ECO:0008006" key="4">
    <source>
        <dbReference type="Google" id="ProtNLM"/>
    </source>
</evidence>
<evidence type="ECO:0000256" key="1">
    <source>
        <dbReference type="SAM" id="Phobius"/>
    </source>
</evidence>
<dbReference type="Proteomes" id="UP001430953">
    <property type="component" value="Unassembled WGS sequence"/>
</dbReference>
<sequence length="121" mass="14118">MYKKIKMQTNNRLFQTVQKNSECTARFFGHLERESIPRVHARAVGRGSGGFRHIPINLSRPCVSRVIRGVPNLMFLFFLSFIFLPQCRNDGLTSMRLKLKSTRFFYYVLFLLLSQSAALHF</sequence>
<evidence type="ECO:0000313" key="3">
    <source>
        <dbReference type="Proteomes" id="UP001430953"/>
    </source>
</evidence>
<accession>A0AAW2F3K7</accession>
<keyword evidence="1" id="KW-0472">Membrane</keyword>
<organism evidence="2 3">
    <name type="scientific">Cardiocondyla obscurior</name>
    <dbReference type="NCBI Taxonomy" id="286306"/>
    <lineage>
        <taxon>Eukaryota</taxon>
        <taxon>Metazoa</taxon>
        <taxon>Ecdysozoa</taxon>
        <taxon>Arthropoda</taxon>
        <taxon>Hexapoda</taxon>
        <taxon>Insecta</taxon>
        <taxon>Pterygota</taxon>
        <taxon>Neoptera</taxon>
        <taxon>Endopterygota</taxon>
        <taxon>Hymenoptera</taxon>
        <taxon>Apocrita</taxon>
        <taxon>Aculeata</taxon>
        <taxon>Formicoidea</taxon>
        <taxon>Formicidae</taxon>
        <taxon>Myrmicinae</taxon>
        <taxon>Cardiocondyla</taxon>
    </lineage>
</organism>